<dbReference type="FunCoup" id="A0A7M7KGP7">
    <property type="interactions" value="36"/>
</dbReference>
<dbReference type="InterPro" id="IPR023561">
    <property type="entry name" value="Carbonic_anhydrase_a-class"/>
</dbReference>
<dbReference type="AlphaFoldDB" id="A0A7M7KGP7"/>
<dbReference type="EnsemblMetazoa" id="XM_022810855">
    <property type="protein sequence ID" value="XP_022666590"/>
    <property type="gene ID" value="LOC111252635"/>
</dbReference>
<dbReference type="InterPro" id="IPR036398">
    <property type="entry name" value="CA_dom_sf"/>
</dbReference>
<name>A0A7M7KGP7_VARDE</name>
<evidence type="ECO:0000313" key="8">
    <source>
        <dbReference type="EnsemblMetazoa" id="XP_022666590"/>
    </source>
</evidence>
<dbReference type="InParanoid" id="A0A7M7KGP7"/>
<dbReference type="Proteomes" id="UP000594260">
    <property type="component" value="Unplaced"/>
</dbReference>
<evidence type="ECO:0000256" key="1">
    <source>
        <dbReference type="ARBA" id="ARBA00010718"/>
    </source>
</evidence>
<dbReference type="Gene3D" id="3.10.200.10">
    <property type="entry name" value="Alpha carbonic anhydrase"/>
    <property type="match status" value="1"/>
</dbReference>
<dbReference type="GO" id="GO:0008270">
    <property type="term" value="F:zinc ion binding"/>
    <property type="evidence" value="ECO:0007669"/>
    <property type="project" value="InterPro"/>
</dbReference>
<dbReference type="InterPro" id="IPR001148">
    <property type="entry name" value="CA_dom"/>
</dbReference>
<evidence type="ECO:0000256" key="4">
    <source>
        <dbReference type="ARBA" id="ARBA00022833"/>
    </source>
</evidence>
<organism evidence="8 9">
    <name type="scientific">Varroa destructor</name>
    <name type="common">Honeybee mite</name>
    <dbReference type="NCBI Taxonomy" id="109461"/>
    <lineage>
        <taxon>Eukaryota</taxon>
        <taxon>Metazoa</taxon>
        <taxon>Ecdysozoa</taxon>
        <taxon>Arthropoda</taxon>
        <taxon>Chelicerata</taxon>
        <taxon>Arachnida</taxon>
        <taxon>Acari</taxon>
        <taxon>Parasitiformes</taxon>
        <taxon>Mesostigmata</taxon>
        <taxon>Gamasina</taxon>
        <taxon>Dermanyssoidea</taxon>
        <taxon>Varroidae</taxon>
        <taxon>Varroa</taxon>
    </lineage>
</organism>
<dbReference type="GO" id="GO:0004089">
    <property type="term" value="F:carbonate dehydratase activity"/>
    <property type="evidence" value="ECO:0007669"/>
    <property type="project" value="UniProtKB-EC"/>
</dbReference>
<dbReference type="CDD" id="cd00326">
    <property type="entry name" value="alpha_CA"/>
    <property type="match status" value="1"/>
</dbReference>
<accession>A0A7M7KGP7</accession>
<comment type="catalytic activity">
    <reaction evidence="6">
        <text>hydrogencarbonate + H(+) = CO2 + H2O</text>
        <dbReference type="Rhea" id="RHEA:10748"/>
        <dbReference type="ChEBI" id="CHEBI:15377"/>
        <dbReference type="ChEBI" id="CHEBI:15378"/>
        <dbReference type="ChEBI" id="CHEBI:16526"/>
        <dbReference type="ChEBI" id="CHEBI:17544"/>
        <dbReference type="EC" id="4.2.1.1"/>
    </reaction>
</comment>
<evidence type="ECO:0000313" key="9">
    <source>
        <dbReference type="Proteomes" id="UP000594260"/>
    </source>
</evidence>
<sequence>MHLEWPKDATQLPIKTATYIKSGLIDYSAQARTVKWAYEGRNGFENWPNIKAKGFQCGGRRQSPIDISRTNSKYRLLPKLRFCGFDVELENITASIVHGSASITDLQNSKRYISGGPLTGRYNVFGLHFHWGRRLSSGSEHTFDGRRYPIELHIVHVKDDYATFEEARNHPDGICVLAVMFVIGKPFSSTERDLRAPTRLQNEAEKHIMEYFTTVSGLQKLQIWKSGFRLSGLLPLYPQQFYTYRGSLTTPPCSEAVIWILFHHKIPISRQLLRRFHELEDSDGHHTFRNWRSTQPINQRTVYRTVRFWEAY</sequence>
<keyword evidence="9" id="KW-1185">Reference proteome</keyword>
<evidence type="ECO:0000259" key="7">
    <source>
        <dbReference type="PROSITE" id="PS51144"/>
    </source>
</evidence>
<dbReference type="SUPFAM" id="SSF51069">
    <property type="entry name" value="Carbonic anhydrase"/>
    <property type="match status" value="1"/>
</dbReference>
<dbReference type="PANTHER" id="PTHR18952">
    <property type="entry name" value="CARBONIC ANHYDRASE"/>
    <property type="match status" value="1"/>
</dbReference>
<dbReference type="OrthoDB" id="429145at2759"/>
<proteinExistence type="inferred from homology"/>
<dbReference type="Pfam" id="PF00194">
    <property type="entry name" value="Carb_anhydrase"/>
    <property type="match status" value="1"/>
</dbReference>
<keyword evidence="5" id="KW-0456">Lyase</keyword>
<evidence type="ECO:0000256" key="3">
    <source>
        <dbReference type="ARBA" id="ARBA00022723"/>
    </source>
</evidence>
<reference evidence="8" key="1">
    <citation type="submission" date="2021-01" db="UniProtKB">
        <authorList>
            <consortium name="EnsemblMetazoa"/>
        </authorList>
    </citation>
    <scope>IDENTIFICATION</scope>
</reference>
<dbReference type="SMART" id="SM01057">
    <property type="entry name" value="Carb_anhydrase"/>
    <property type="match status" value="1"/>
</dbReference>
<keyword evidence="4" id="KW-0862">Zinc</keyword>
<evidence type="ECO:0000256" key="2">
    <source>
        <dbReference type="ARBA" id="ARBA00012925"/>
    </source>
</evidence>
<dbReference type="PANTHER" id="PTHR18952:SF265">
    <property type="entry name" value="CARBONIC ANHYDRASE"/>
    <property type="match status" value="1"/>
</dbReference>
<feature type="domain" description="Alpha-carbonic anhydrase" evidence="7">
    <location>
        <begin position="34"/>
        <end position="306"/>
    </location>
</feature>
<protein>
    <recommendedName>
        <fullName evidence="2">carbonic anhydrase</fullName>
        <ecNumber evidence="2">4.2.1.1</ecNumber>
    </recommendedName>
</protein>
<dbReference type="EC" id="4.2.1.1" evidence="2"/>
<dbReference type="RefSeq" id="XP_022666590.1">
    <property type="nucleotide sequence ID" value="XM_022810855.1"/>
</dbReference>
<evidence type="ECO:0000256" key="5">
    <source>
        <dbReference type="ARBA" id="ARBA00023239"/>
    </source>
</evidence>
<comment type="similarity">
    <text evidence="1">Belongs to the alpha-carbonic anhydrase family.</text>
</comment>
<keyword evidence="3" id="KW-0479">Metal-binding</keyword>
<dbReference type="GeneID" id="111252635"/>
<dbReference type="PROSITE" id="PS51144">
    <property type="entry name" value="ALPHA_CA_2"/>
    <property type="match status" value="1"/>
</dbReference>
<dbReference type="KEGG" id="vde:111252635"/>
<evidence type="ECO:0000256" key="6">
    <source>
        <dbReference type="ARBA" id="ARBA00048348"/>
    </source>
</evidence>